<evidence type="ECO:0008006" key="4">
    <source>
        <dbReference type="Google" id="ProtNLM"/>
    </source>
</evidence>
<name>A0A8E2E0L1_9PEZI</name>
<dbReference type="SUPFAM" id="SSF54909">
    <property type="entry name" value="Dimeric alpha+beta barrel"/>
    <property type="match status" value="1"/>
</dbReference>
<organism evidence="2 3">
    <name type="scientific">Lepidopterella palustris CBS 459.81</name>
    <dbReference type="NCBI Taxonomy" id="1314670"/>
    <lineage>
        <taxon>Eukaryota</taxon>
        <taxon>Fungi</taxon>
        <taxon>Dikarya</taxon>
        <taxon>Ascomycota</taxon>
        <taxon>Pezizomycotina</taxon>
        <taxon>Dothideomycetes</taxon>
        <taxon>Pleosporomycetidae</taxon>
        <taxon>Mytilinidiales</taxon>
        <taxon>Argynnaceae</taxon>
        <taxon>Lepidopterella</taxon>
    </lineage>
</organism>
<evidence type="ECO:0000313" key="2">
    <source>
        <dbReference type="EMBL" id="OCK75141.1"/>
    </source>
</evidence>
<proteinExistence type="inferred from homology"/>
<dbReference type="OrthoDB" id="4892971at2759"/>
<protein>
    <recommendedName>
        <fullName evidence="4">EthD domain-containing protein</fullName>
    </recommendedName>
</protein>
<dbReference type="InterPro" id="IPR011008">
    <property type="entry name" value="Dimeric_a/b-barrel"/>
</dbReference>
<dbReference type="AlphaFoldDB" id="A0A8E2E0L1"/>
<dbReference type="NCBIfam" id="TIGR02118">
    <property type="entry name" value="EthD family reductase"/>
    <property type="match status" value="1"/>
</dbReference>
<dbReference type="PANTHER" id="PTHR40260:SF2">
    <property type="entry name" value="BLR8190 PROTEIN"/>
    <property type="match status" value="1"/>
</dbReference>
<dbReference type="Gene3D" id="3.30.70.100">
    <property type="match status" value="1"/>
</dbReference>
<keyword evidence="3" id="KW-1185">Reference proteome</keyword>
<comment type="similarity">
    <text evidence="1">Belongs to the tpcK family.</text>
</comment>
<dbReference type="PANTHER" id="PTHR40260">
    <property type="entry name" value="BLR8190 PROTEIN"/>
    <property type="match status" value="1"/>
</dbReference>
<accession>A0A8E2E0L1</accession>
<dbReference type="InterPro" id="IPR009799">
    <property type="entry name" value="EthD_dom"/>
</dbReference>
<dbReference type="EMBL" id="KV745358">
    <property type="protein sequence ID" value="OCK75141.1"/>
    <property type="molecule type" value="Genomic_DNA"/>
</dbReference>
<gene>
    <name evidence="2" type="ORF">K432DRAFT_337918</name>
</gene>
<dbReference type="GO" id="GO:0016491">
    <property type="term" value="F:oxidoreductase activity"/>
    <property type="evidence" value="ECO:0007669"/>
    <property type="project" value="InterPro"/>
</dbReference>
<evidence type="ECO:0000256" key="1">
    <source>
        <dbReference type="ARBA" id="ARBA00005986"/>
    </source>
</evidence>
<evidence type="ECO:0000313" key="3">
    <source>
        <dbReference type="Proteomes" id="UP000250266"/>
    </source>
</evidence>
<dbReference type="Proteomes" id="UP000250266">
    <property type="component" value="Unassembled WGS sequence"/>
</dbReference>
<reference evidence="2 3" key="1">
    <citation type="journal article" date="2016" name="Nat. Commun.">
        <title>Ectomycorrhizal ecology is imprinted in the genome of the dominant symbiotic fungus Cenococcum geophilum.</title>
        <authorList>
            <consortium name="DOE Joint Genome Institute"/>
            <person name="Peter M."/>
            <person name="Kohler A."/>
            <person name="Ohm R.A."/>
            <person name="Kuo A."/>
            <person name="Krutzmann J."/>
            <person name="Morin E."/>
            <person name="Arend M."/>
            <person name="Barry K.W."/>
            <person name="Binder M."/>
            <person name="Choi C."/>
            <person name="Clum A."/>
            <person name="Copeland A."/>
            <person name="Grisel N."/>
            <person name="Haridas S."/>
            <person name="Kipfer T."/>
            <person name="LaButti K."/>
            <person name="Lindquist E."/>
            <person name="Lipzen A."/>
            <person name="Maire R."/>
            <person name="Meier B."/>
            <person name="Mihaltcheva S."/>
            <person name="Molinier V."/>
            <person name="Murat C."/>
            <person name="Poggeler S."/>
            <person name="Quandt C.A."/>
            <person name="Sperisen C."/>
            <person name="Tritt A."/>
            <person name="Tisserant E."/>
            <person name="Crous P.W."/>
            <person name="Henrissat B."/>
            <person name="Nehls U."/>
            <person name="Egli S."/>
            <person name="Spatafora J.W."/>
            <person name="Grigoriev I.V."/>
            <person name="Martin F.M."/>
        </authorList>
    </citation>
    <scope>NUCLEOTIDE SEQUENCE [LARGE SCALE GENOMIC DNA]</scope>
    <source>
        <strain evidence="2 3">CBS 459.81</strain>
    </source>
</reference>
<sequence>MSTTPSLNSTVISILYPRPTTIPLPPTYFFDLSYYLSTHMPLVEAAWKPYGMQSWHVVKCDAASPYAVHAFMYWASADAFESAFAGPETKAVMEDVQNFSSEMPVRVGGVMVGRGWCREH</sequence>